<dbReference type="AlphaFoldDB" id="A0A9P3GQ16"/>
<keyword evidence="2" id="KW-1185">Reference proteome</keyword>
<evidence type="ECO:0000313" key="1">
    <source>
        <dbReference type="EMBL" id="GJE98249.1"/>
    </source>
</evidence>
<gene>
    <name evidence="1" type="ORF">PsYK624_144750</name>
</gene>
<evidence type="ECO:0000313" key="2">
    <source>
        <dbReference type="Proteomes" id="UP000703269"/>
    </source>
</evidence>
<dbReference type="EMBL" id="BPQB01000084">
    <property type="protein sequence ID" value="GJE98249.1"/>
    <property type="molecule type" value="Genomic_DNA"/>
</dbReference>
<sequence>MCACNRLQIWASPRPPSTDGRAWIASTYCIATISWTCLAWSPCALHHQSVESAVATCPCWPLQYGAFSELGMT</sequence>
<protein>
    <submittedName>
        <fullName evidence="1">Uncharacterized protein</fullName>
    </submittedName>
</protein>
<comment type="caution">
    <text evidence="1">The sequence shown here is derived from an EMBL/GenBank/DDBJ whole genome shotgun (WGS) entry which is preliminary data.</text>
</comment>
<reference evidence="1 2" key="1">
    <citation type="submission" date="2021-08" db="EMBL/GenBank/DDBJ databases">
        <title>Draft Genome Sequence of Phanerochaete sordida strain YK-624.</title>
        <authorList>
            <person name="Mori T."/>
            <person name="Dohra H."/>
            <person name="Suzuki T."/>
            <person name="Kawagishi H."/>
            <person name="Hirai H."/>
        </authorList>
    </citation>
    <scope>NUCLEOTIDE SEQUENCE [LARGE SCALE GENOMIC DNA]</scope>
    <source>
        <strain evidence="1 2">YK-624</strain>
    </source>
</reference>
<organism evidence="1 2">
    <name type="scientific">Phanerochaete sordida</name>
    <dbReference type="NCBI Taxonomy" id="48140"/>
    <lineage>
        <taxon>Eukaryota</taxon>
        <taxon>Fungi</taxon>
        <taxon>Dikarya</taxon>
        <taxon>Basidiomycota</taxon>
        <taxon>Agaricomycotina</taxon>
        <taxon>Agaricomycetes</taxon>
        <taxon>Polyporales</taxon>
        <taxon>Phanerochaetaceae</taxon>
        <taxon>Phanerochaete</taxon>
    </lineage>
</organism>
<dbReference type="Proteomes" id="UP000703269">
    <property type="component" value="Unassembled WGS sequence"/>
</dbReference>
<name>A0A9P3GQ16_9APHY</name>
<proteinExistence type="predicted"/>
<accession>A0A9P3GQ16</accession>